<evidence type="ECO:0000313" key="3">
    <source>
        <dbReference type="Proteomes" id="UP001066276"/>
    </source>
</evidence>
<evidence type="ECO:0000313" key="2">
    <source>
        <dbReference type="EMBL" id="KAJ1180163.1"/>
    </source>
</evidence>
<protein>
    <submittedName>
        <fullName evidence="2">Uncharacterized protein</fullName>
    </submittedName>
</protein>
<comment type="caution">
    <text evidence="2">The sequence shown here is derived from an EMBL/GenBank/DDBJ whole genome shotgun (WGS) entry which is preliminary data.</text>
</comment>
<keyword evidence="1" id="KW-0812">Transmembrane</keyword>
<keyword evidence="1" id="KW-0472">Membrane</keyword>
<proteinExistence type="predicted"/>
<feature type="transmembrane region" description="Helical" evidence="1">
    <location>
        <begin position="30"/>
        <end position="49"/>
    </location>
</feature>
<dbReference type="EMBL" id="JANPWB010000006">
    <property type="protein sequence ID" value="KAJ1180163.1"/>
    <property type="molecule type" value="Genomic_DNA"/>
</dbReference>
<organism evidence="2 3">
    <name type="scientific">Pleurodeles waltl</name>
    <name type="common">Iberian ribbed newt</name>
    <dbReference type="NCBI Taxonomy" id="8319"/>
    <lineage>
        <taxon>Eukaryota</taxon>
        <taxon>Metazoa</taxon>
        <taxon>Chordata</taxon>
        <taxon>Craniata</taxon>
        <taxon>Vertebrata</taxon>
        <taxon>Euteleostomi</taxon>
        <taxon>Amphibia</taxon>
        <taxon>Batrachia</taxon>
        <taxon>Caudata</taxon>
        <taxon>Salamandroidea</taxon>
        <taxon>Salamandridae</taxon>
        <taxon>Pleurodelinae</taxon>
        <taxon>Pleurodeles</taxon>
    </lineage>
</organism>
<keyword evidence="1" id="KW-1133">Transmembrane helix</keyword>
<evidence type="ECO:0000256" key="1">
    <source>
        <dbReference type="SAM" id="Phobius"/>
    </source>
</evidence>
<gene>
    <name evidence="2" type="ORF">NDU88_005387</name>
</gene>
<sequence length="83" mass="9311">MEVFARPHQRLEQILVASHLRRTSHRRTRVLAALSAAMAGQFLAAVRVLRWQVRSLSLSTDRHACRDDRGCGTMPRMAIDSGG</sequence>
<dbReference type="Proteomes" id="UP001066276">
    <property type="component" value="Chromosome 3_2"/>
</dbReference>
<name>A0AAV7TUL7_PLEWA</name>
<keyword evidence="3" id="KW-1185">Reference proteome</keyword>
<reference evidence="2" key="1">
    <citation type="journal article" date="2022" name="bioRxiv">
        <title>Sequencing and chromosome-scale assembly of the giantPleurodeles waltlgenome.</title>
        <authorList>
            <person name="Brown T."/>
            <person name="Elewa A."/>
            <person name="Iarovenko S."/>
            <person name="Subramanian E."/>
            <person name="Araus A.J."/>
            <person name="Petzold A."/>
            <person name="Susuki M."/>
            <person name="Suzuki K.-i.T."/>
            <person name="Hayashi T."/>
            <person name="Toyoda A."/>
            <person name="Oliveira C."/>
            <person name="Osipova E."/>
            <person name="Leigh N.D."/>
            <person name="Simon A."/>
            <person name="Yun M.H."/>
        </authorList>
    </citation>
    <scope>NUCLEOTIDE SEQUENCE</scope>
    <source>
        <strain evidence="2">20211129_DDA</strain>
        <tissue evidence="2">Liver</tissue>
    </source>
</reference>
<accession>A0AAV7TUL7</accession>
<dbReference type="AlphaFoldDB" id="A0AAV7TUL7"/>